<organism evidence="1 2">
    <name type="scientific">Pseudoduganella guangdongensis</name>
    <dbReference type="NCBI Taxonomy" id="2692179"/>
    <lineage>
        <taxon>Bacteria</taxon>
        <taxon>Pseudomonadati</taxon>
        <taxon>Pseudomonadota</taxon>
        <taxon>Betaproteobacteria</taxon>
        <taxon>Burkholderiales</taxon>
        <taxon>Oxalobacteraceae</taxon>
        <taxon>Telluria group</taxon>
        <taxon>Pseudoduganella</taxon>
    </lineage>
</organism>
<sequence>MDQRSHQERRHDSSMAERFDMAVRTALAFDRGAAFSYLTICGVAQSLIHSFAERFPTRVRSVASLPWHSNDRRGDSLQRAI</sequence>
<reference evidence="1 2" key="1">
    <citation type="submission" date="2019-12" db="EMBL/GenBank/DDBJ databases">
        <title>Novel species isolated from a subtropical stream in China.</title>
        <authorList>
            <person name="Lu H."/>
        </authorList>
    </citation>
    <scope>NUCLEOTIDE SEQUENCE [LARGE SCALE GENOMIC DNA]</scope>
    <source>
        <strain evidence="1 2">DS3</strain>
    </source>
</reference>
<gene>
    <name evidence="1" type="ORF">GTP41_24975</name>
</gene>
<evidence type="ECO:0000313" key="1">
    <source>
        <dbReference type="EMBL" id="MYN05356.1"/>
    </source>
</evidence>
<dbReference type="EMBL" id="WWCJ01000028">
    <property type="protein sequence ID" value="MYN05356.1"/>
    <property type="molecule type" value="Genomic_DNA"/>
</dbReference>
<accession>A0A6N9HPM4</accession>
<comment type="caution">
    <text evidence="1">The sequence shown here is derived from an EMBL/GenBank/DDBJ whole genome shotgun (WGS) entry which is preliminary data.</text>
</comment>
<protein>
    <submittedName>
        <fullName evidence="1">Uncharacterized protein</fullName>
    </submittedName>
</protein>
<name>A0A6N9HPM4_9BURK</name>
<keyword evidence="2" id="KW-1185">Reference proteome</keyword>
<dbReference type="RefSeq" id="WP_161028304.1">
    <property type="nucleotide sequence ID" value="NZ_WWCJ01000028.1"/>
</dbReference>
<dbReference type="Proteomes" id="UP000448575">
    <property type="component" value="Unassembled WGS sequence"/>
</dbReference>
<dbReference type="AlphaFoldDB" id="A0A6N9HPM4"/>
<proteinExistence type="predicted"/>
<evidence type="ECO:0000313" key="2">
    <source>
        <dbReference type="Proteomes" id="UP000448575"/>
    </source>
</evidence>